<evidence type="ECO:0000256" key="6">
    <source>
        <dbReference type="ARBA" id="ARBA00023274"/>
    </source>
</evidence>
<keyword evidence="5" id="KW-0496">Mitochondrion</keyword>
<feature type="coiled-coil region" evidence="9">
    <location>
        <begin position="129"/>
        <end position="202"/>
    </location>
</feature>
<reference evidence="10" key="2">
    <citation type="submission" date="2025-09" db="UniProtKB">
        <authorList>
            <consortium name="Ensembl"/>
        </authorList>
    </citation>
    <scope>IDENTIFICATION</scope>
</reference>
<evidence type="ECO:0000256" key="8">
    <source>
        <dbReference type="ARBA" id="ARBA00035344"/>
    </source>
</evidence>
<dbReference type="CTD" id="64949"/>
<protein>
    <recommendedName>
        <fullName evidence="7">Small ribosomal subunit protein mS26</fullName>
    </recommendedName>
    <alternativeName>
        <fullName evidence="8">28S ribosomal protein S26, mitochondrial</fullName>
    </alternativeName>
</protein>
<evidence type="ECO:0000256" key="7">
    <source>
        <dbReference type="ARBA" id="ARBA00035138"/>
    </source>
</evidence>
<dbReference type="Pfam" id="PF14943">
    <property type="entry name" value="MRP-S26"/>
    <property type="match status" value="1"/>
</dbReference>
<evidence type="ECO:0000256" key="4">
    <source>
        <dbReference type="ARBA" id="ARBA00022980"/>
    </source>
</evidence>
<evidence type="ECO:0000256" key="1">
    <source>
        <dbReference type="ARBA" id="ARBA00004173"/>
    </source>
</evidence>
<name>A0A670ZCI0_PSETE</name>
<dbReference type="KEGG" id="ptex:113451979"/>
<dbReference type="AlphaFoldDB" id="A0A670ZCI0"/>
<dbReference type="PANTHER" id="PTHR21035:SF2">
    <property type="entry name" value="SMALL RIBOSOMAL SUBUNIT PROTEIN MS26"/>
    <property type="match status" value="1"/>
</dbReference>
<sequence>MRKGQWAEPLLALLRSRGDCIARRPWSHFRIRSCTCTSRPMLAAGLRGLPGLLGRGTPTLVPARGRKTRFDPPAKSKADRIKVPPPVDPAELLVILERFEQYRRVVSALRLEMKEEIQFKSYDRRHGEMAKLRKKAQEEEHQRLMALNDAENKRLLERRLERLQKEELLEKARKVQSNQHWVAFQEEFLKKKEQEVLQLQEESQHFITLENLDQRIEECLNQTQNYNFAIDKDGRIVKRTAMP</sequence>
<dbReference type="RefSeq" id="XP_026579168.1">
    <property type="nucleotide sequence ID" value="XM_026723383.1"/>
</dbReference>
<comment type="similarity">
    <text evidence="2">Belongs to the mitochondrion-specific ribosomal protein mS26 family.</text>
</comment>
<dbReference type="Ensembl" id="ENSPTXT00000022522.1">
    <property type="protein sequence ID" value="ENSPTXP00000021852.1"/>
    <property type="gene ID" value="ENSPTXG00000015126.1"/>
</dbReference>
<dbReference type="GeneID" id="113451979"/>
<dbReference type="OMA" id="DPVEMYI"/>
<keyword evidence="6" id="KW-0687">Ribonucleoprotein</keyword>
<keyword evidence="11" id="KW-1185">Reference proteome</keyword>
<keyword evidence="9" id="KW-0175">Coiled coil</keyword>
<gene>
    <name evidence="10" type="primary">MRPS26</name>
</gene>
<dbReference type="OrthoDB" id="5988811at2759"/>
<comment type="subcellular location">
    <subcellularLocation>
        <location evidence="1">Mitochondrion</location>
    </subcellularLocation>
</comment>
<accession>A0A670ZCI0</accession>
<dbReference type="GeneTree" id="ENSGT00390000008453"/>
<evidence type="ECO:0000256" key="9">
    <source>
        <dbReference type="SAM" id="Coils"/>
    </source>
</evidence>
<keyword evidence="3" id="KW-0809">Transit peptide</keyword>
<proteinExistence type="inferred from homology"/>
<evidence type="ECO:0000256" key="5">
    <source>
        <dbReference type="ARBA" id="ARBA00023128"/>
    </source>
</evidence>
<evidence type="ECO:0000313" key="11">
    <source>
        <dbReference type="Proteomes" id="UP000472273"/>
    </source>
</evidence>
<evidence type="ECO:0000256" key="2">
    <source>
        <dbReference type="ARBA" id="ARBA00009672"/>
    </source>
</evidence>
<dbReference type="Proteomes" id="UP000472273">
    <property type="component" value="Unplaced"/>
</dbReference>
<dbReference type="GO" id="GO:0005763">
    <property type="term" value="C:mitochondrial small ribosomal subunit"/>
    <property type="evidence" value="ECO:0007669"/>
    <property type="project" value="InterPro"/>
</dbReference>
<reference evidence="10" key="1">
    <citation type="submission" date="2025-08" db="UniProtKB">
        <authorList>
            <consortium name="Ensembl"/>
        </authorList>
    </citation>
    <scope>IDENTIFICATION</scope>
</reference>
<organism evidence="10 11">
    <name type="scientific">Pseudonaja textilis</name>
    <name type="common">Eastern brown snake</name>
    <dbReference type="NCBI Taxonomy" id="8673"/>
    <lineage>
        <taxon>Eukaryota</taxon>
        <taxon>Metazoa</taxon>
        <taxon>Chordata</taxon>
        <taxon>Craniata</taxon>
        <taxon>Vertebrata</taxon>
        <taxon>Euteleostomi</taxon>
        <taxon>Lepidosauria</taxon>
        <taxon>Squamata</taxon>
        <taxon>Bifurcata</taxon>
        <taxon>Unidentata</taxon>
        <taxon>Episquamata</taxon>
        <taxon>Toxicofera</taxon>
        <taxon>Serpentes</taxon>
        <taxon>Colubroidea</taxon>
        <taxon>Elapidae</taxon>
        <taxon>Hydrophiinae</taxon>
        <taxon>Pseudonaja</taxon>
    </lineage>
</organism>
<evidence type="ECO:0000256" key="3">
    <source>
        <dbReference type="ARBA" id="ARBA00022946"/>
    </source>
</evidence>
<dbReference type="PANTHER" id="PTHR21035">
    <property type="entry name" value="28S RIBOSOMAL PROTEIN S26, MITOCHONDRIAL"/>
    <property type="match status" value="1"/>
</dbReference>
<keyword evidence="4" id="KW-0689">Ribosomal protein</keyword>
<evidence type="ECO:0000313" key="10">
    <source>
        <dbReference type="Ensembl" id="ENSPTXP00000021852.1"/>
    </source>
</evidence>
<dbReference type="InterPro" id="IPR026140">
    <property type="entry name" value="Ribosomal_mS26"/>
</dbReference>
<dbReference type="GO" id="GO:0005654">
    <property type="term" value="C:nucleoplasm"/>
    <property type="evidence" value="ECO:0007669"/>
    <property type="project" value="Ensembl"/>
</dbReference>